<dbReference type="AlphaFoldDB" id="A0A8A1LSB5"/>
<accession>A0A8A1LSB5</accession>
<evidence type="ECO:0000313" key="2">
    <source>
        <dbReference type="Proteomes" id="UP000663419"/>
    </source>
</evidence>
<organism evidence="1 2">
    <name type="scientific">Ajellomyces capsulatus (strain H88)</name>
    <name type="common">Darling's disease fungus</name>
    <name type="synonym">Histoplasma capsulatum</name>
    <dbReference type="NCBI Taxonomy" id="544711"/>
    <lineage>
        <taxon>Eukaryota</taxon>
        <taxon>Fungi</taxon>
        <taxon>Dikarya</taxon>
        <taxon>Ascomycota</taxon>
        <taxon>Pezizomycotina</taxon>
        <taxon>Eurotiomycetes</taxon>
        <taxon>Eurotiomycetidae</taxon>
        <taxon>Onygenales</taxon>
        <taxon>Ajellomycetaceae</taxon>
        <taxon>Histoplasma</taxon>
    </lineage>
</organism>
<dbReference type="EMBL" id="CP069105">
    <property type="protein sequence ID" value="QSS55324.1"/>
    <property type="molecule type" value="Genomic_DNA"/>
</dbReference>
<dbReference type="Proteomes" id="UP000663419">
    <property type="component" value="Chromosome 4"/>
</dbReference>
<sequence length="64" mass="7238">MHRSRGPGKSCWDSSSLAMQHHGWLPPEVPIKWELESIPLKHHNLLALQDGAVCNSQVHSPYEN</sequence>
<dbReference type="VEuPathDB" id="FungiDB:I7I53_03179"/>
<protein>
    <submittedName>
        <fullName evidence="1">Uncharacterized protein</fullName>
    </submittedName>
</protein>
<evidence type="ECO:0000313" key="1">
    <source>
        <dbReference type="EMBL" id="QSS55324.1"/>
    </source>
</evidence>
<reference evidence="1" key="1">
    <citation type="submission" date="2021-01" db="EMBL/GenBank/DDBJ databases">
        <title>Chromosome-level genome assembly of a human fungal pathogen reveals clustering of transcriptionally co-regulated genes.</title>
        <authorList>
            <person name="Voorhies M."/>
            <person name="Cohen S."/>
            <person name="Shea T.P."/>
            <person name="Petrus S."/>
            <person name="Munoz J.F."/>
            <person name="Poplawski S."/>
            <person name="Goldman W.E."/>
            <person name="Michael T."/>
            <person name="Cuomo C.A."/>
            <person name="Sil A."/>
            <person name="Beyhan S."/>
        </authorList>
    </citation>
    <scope>NUCLEOTIDE SEQUENCE</scope>
    <source>
        <strain evidence="1">H88</strain>
    </source>
</reference>
<name>A0A8A1LSB5_AJEC8</name>
<gene>
    <name evidence="1" type="ORF">I7I53_03179</name>
</gene>
<proteinExistence type="predicted"/>